<keyword evidence="2" id="KW-1185">Reference proteome</keyword>
<comment type="caution">
    <text evidence="1">The sequence shown here is derived from an EMBL/GenBank/DDBJ whole genome shotgun (WGS) entry which is preliminary data.</text>
</comment>
<evidence type="ECO:0000313" key="2">
    <source>
        <dbReference type="Proteomes" id="UP001230504"/>
    </source>
</evidence>
<dbReference type="GeneID" id="85437344"/>
<dbReference type="AlphaFoldDB" id="A0AAD8PPH3"/>
<organism evidence="1 2">
    <name type="scientific">Colletotrichum navitas</name>
    <dbReference type="NCBI Taxonomy" id="681940"/>
    <lineage>
        <taxon>Eukaryota</taxon>
        <taxon>Fungi</taxon>
        <taxon>Dikarya</taxon>
        <taxon>Ascomycota</taxon>
        <taxon>Pezizomycotina</taxon>
        <taxon>Sordariomycetes</taxon>
        <taxon>Hypocreomycetidae</taxon>
        <taxon>Glomerellales</taxon>
        <taxon>Glomerellaceae</taxon>
        <taxon>Colletotrichum</taxon>
        <taxon>Colletotrichum graminicola species complex</taxon>
    </lineage>
</organism>
<evidence type="ECO:0000313" key="1">
    <source>
        <dbReference type="EMBL" id="KAK1573365.1"/>
    </source>
</evidence>
<dbReference type="Proteomes" id="UP001230504">
    <property type="component" value="Unassembled WGS sequence"/>
</dbReference>
<reference evidence="1" key="1">
    <citation type="submission" date="2021-06" db="EMBL/GenBank/DDBJ databases">
        <title>Comparative genomics, transcriptomics and evolutionary studies reveal genomic signatures of adaptation to plant cell wall in hemibiotrophic fungi.</title>
        <authorList>
            <consortium name="DOE Joint Genome Institute"/>
            <person name="Baroncelli R."/>
            <person name="Diaz J.F."/>
            <person name="Benocci T."/>
            <person name="Peng M."/>
            <person name="Battaglia E."/>
            <person name="Haridas S."/>
            <person name="Andreopoulos W."/>
            <person name="Labutti K."/>
            <person name="Pangilinan J."/>
            <person name="Floch G.L."/>
            <person name="Makela M.R."/>
            <person name="Henrissat B."/>
            <person name="Grigoriev I.V."/>
            <person name="Crouch J.A."/>
            <person name="De Vries R.P."/>
            <person name="Sukno S.A."/>
            <person name="Thon M.R."/>
        </authorList>
    </citation>
    <scope>NUCLEOTIDE SEQUENCE</scope>
    <source>
        <strain evidence="1">CBS 125086</strain>
    </source>
</reference>
<gene>
    <name evidence="1" type="ORF">LY79DRAFT_412735</name>
</gene>
<proteinExistence type="predicted"/>
<dbReference type="EMBL" id="JAHLJV010000093">
    <property type="protein sequence ID" value="KAK1573365.1"/>
    <property type="molecule type" value="Genomic_DNA"/>
</dbReference>
<dbReference type="RefSeq" id="XP_060408997.1">
    <property type="nucleotide sequence ID" value="XM_060553104.1"/>
</dbReference>
<name>A0AAD8PPH3_9PEZI</name>
<accession>A0AAD8PPH3</accession>
<sequence length="156" mass="18402">MRFALSAFLTPPRPRSNWRSLFLTGSGIEILFSVWHSVTRKGVGVPTDWFFQPRFAHPCIARLRLFYCSPSSSLGRRDLFLLLFSTTLRTCGRHDFSRYLWAPVTFEHNCTYPFRFSMHIRGYKVRLLFSWLLVLIAYTHEQHGHRETAGFAGRRW</sequence>
<protein>
    <submittedName>
        <fullName evidence="1">Uncharacterized protein</fullName>
    </submittedName>
</protein>